<evidence type="ECO:0000256" key="4">
    <source>
        <dbReference type="ARBA" id="ARBA00022679"/>
    </source>
</evidence>
<dbReference type="EMBL" id="UATM01000032">
    <property type="protein sequence ID" value="SPY48289.1"/>
    <property type="molecule type" value="Genomic_DNA"/>
</dbReference>
<dbReference type="InterPro" id="IPR020578">
    <property type="entry name" value="Aminotrans_V_PyrdxlP_BS"/>
</dbReference>
<dbReference type="PANTHER" id="PTHR11601">
    <property type="entry name" value="CYSTEINE DESULFURYLASE FAMILY MEMBER"/>
    <property type="match status" value="1"/>
</dbReference>
<evidence type="ECO:0000256" key="2">
    <source>
        <dbReference type="ARBA" id="ARBA00006490"/>
    </source>
</evidence>
<evidence type="ECO:0000256" key="8">
    <source>
        <dbReference type="ARBA" id="ARBA00023014"/>
    </source>
</evidence>
<evidence type="ECO:0000256" key="7">
    <source>
        <dbReference type="ARBA" id="ARBA00023004"/>
    </source>
</evidence>
<name>A0A2X1Y082_9FIRM</name>
<dbReference type="GO" id="GO:0031071">
    <property type="term" value="F:cysteine desulfurase activity"/>
    <property type="evidence" value="ECO:0007669"/>
    <property type="project" value="UniProtKB-EC"/>
</dbReference>
<evidence type="ECO:0000256" key="10">
    <source>
        <dbReference type="RuleBase" id="RU004504"/>
    </source>
</evidence>
<dbReference type="Pfam" id="PF00266">
    <property type="entry name" value="Aminotran_5"/>
    <property type="match status" value="1"/>
</dbReference>
<dbReference type="GeneID" id="83862836"/>
<dbReference type="Proteomes" id="UP000250070">
    <property type="component" value="Unassembled WGS sequence"/>
</dbReference>
<keyword evidence="5" id="KW-0479">Metal-binding</keyword>
<proteinExistence type="inferred from homology"/>
<dbReference type="InterPro" id="IPR015424">
    <property type="entry name" value="PyrdxlP-dep_Trfase"/>
</dbReference>
<dbReference type="InterPro" id="IPR015421">
    <property type="entry name" value="PyrdxlP-dep_Trfase_major"/>
</dbReference>
<dbReference type="GO" id="GO:0046872">
    <property type="term" value="F:metal ion binding"/>
    <property type="evidence" value="ECO:0007669"/>
    <property type="project" value="UniProtKB-KW"/>
</dbReference>
<dbReference type="FunFam" id="3.40.640.10:FF:000084">
    <property type="entry name" value="IscS-like cysteine desulfurase"/>
    <property type="match status" value="1"/>
</dbReference>
<evidence type="ECO:0000256" key="6">
    <source>
        <dbReference type="ARBA" id="ARBA00022898"/>
    </source>
</evidence>
<dbReference type="PANTHER" id="PTHR11601:SF34">
    <property type="entry name" value="CYSTEINE DESULFURASE"/>
    <property type="match status" value="1"/>
</dbReference>
<organism evidence="12 13">
    <name type="scientific">Peptoniphilus harei</name>
    <dbReference type="NCBI Taxonomy" id="54005"/>
    <lineage>
        <taxon>Bacteria</taxon>
        <taxon>Bacillati</taxon>
        <taxon>Bacillota</taxon>
        <taxon>Tissierellia</taxon>
        <taxon>Tissierellales</taxon>
        <taxon>Peptoniphilaceae</taxon>
        <taxon>Peptoniphilus</taxon>
    </lineage>
</organism>
<dbReference type="GO" id="GO:0051536">
    <property type="term" value="F:iron-sulfur cluster binding"/>
    <property type="evidence" value="ECO:0007669"/>
    <property type="project" value="UniProtKB-KW"/>
</dbReference>
<gene>
    <name evidence="12" type="primary">nifS</name>
    <name evidence="12" type="ORF">NCTC13076_01359</name>
</gene>
<evidence type="ECO:0000256" key="1">
    <source>
        <dbReference type="ARBA" id="ARBA00001933"/>
    </source>
</evidence>
<evidence type="ECO:0000256" key="5">
    <source>
        <dbReference type="ARBA" id="ARBA00022723"/>
    </source>
</evidence>
<comment type="cofactor">
    <cofactor evidence="1 10">
        <name>pyridoxal 5'-phosphate</name>
        <dbReference type="ChEBI" id="CHEBI:597326"/>
    </cofactor>
</comment>
<dbReference type="EC" id="2.8.1.7" evidence="3"/>
<sequence>MIYMDNAATTRITDSVFQAMLPYLKKNYGNPSAIYSLGQRSRAAIENSRIKIAEILGVKASEIYFTSSGSESDNWALKGSLLPNQENHIISSKIEHPAILNSLKKIEKWGGETSLISVDNEGFVDLDEIESSIKDSTRLISIMFANNEIGTIEPLAEIAKIAKAKNILFHTDAVQAMGNIKFKIEDIGVDMLSLSGHKLGAPKGVGLLYVKEGIELDSFLDGGEQERGQRASTENLASIVGLARALEDAYNNIEERTSITRELRDYTIEKLLNIDGVILNGPKEKRLPGNINITLKNTKPQTMVQYLDMFDICVSSGSACAAGSINPSHVLRAIGRSEEDSLSMLRLSLNHENTKEECDYVVEKINQGMKKFKNR</sequence>
<keyword evidence="7" id="KW-0408">Iron</keyword>
<dbReference type="STRING" id="54005.HMPREF3229_00080"/>
<dbReference type="SUPFAM" id="SSF53383">
    <property type="entry name" value="PLP-dependent transferases"/>
    <property type="match status" value="1"/>
</dbReference>
<dbReference type="PIRSF" id="PIRSF005572">
    <property type="entry name" value="NifS"/>
    <property type="match status" value="1"/>
</dbReference>
<reference evidence="12 13" key="1">
    <citation type="submission" date="2018-06" db="EMBL/GenBank/DDBJ databases">
        <authorList>
            <consortium name="Pathogen Informatics"/>
            <person name="Doyle S."/>
        </authorList>
    </citation>
    <scope>NUCLEOTIDE SEQUENCE [LARGE SCALE GENOMIC DNA]</scope>
    <source>
        <strain evidence="12 13">NCTC13076</strain>
    </source>
</reference>
<dbReference type="Gene3D" id="1.10.260.50">
    <property type="match status" value="1"/>
</dbReference>
<evidence type="ECO:0000256" key="3">
    <source>
        <dbReference type="ARBA" id="ARBA00012239"/>
    </source>
</evidence>
<dbReference type="InterPro" id="IPR015422">
    <property type="entry name" value="PyrdxlP-dep_Trfase_small"/>
</dbReference>
<dbReference type="Gene3D" id="3.90.1150.10">
    <property type="entry name" value="Aspartate Aminotransferase, domain 1"/>
    <property type="match status" value="1"/>
</dbReference>
<dbReference type="AlphaFoldDB" id="A0A2X1Y082"/>
<comment type="catalytic activity">
    <reaction evidence="9">
        <text>(sulfur carrier)-H + L-cysteine = (sulfur carrier)-SH + L-alanine</text>
        <dbReference type="Rhea" id="RHEA:43892"/>
        <dbReference type="Rhea" id="RHEA-COMP:14737"/>
        <dbReference type="Rhea" id="RHEA-COMP:14739"/>
        <dbReference type="ChEBI" id="CHEBI:29917"/>
        <dbReference type="ChEBI" id="CHEBI:35235"/>
        <dbReference type="ChEBI" id="CHEBI:57972"/>
        <dbReference type="ChEBI" id="CHEBI:64428"/>
        <dbReference type="EC" id="2.8.1.7"/>
    </reaction>
</comment>
<evidence type="ECO:0000313" key="12">
    <source>
        <dbReference type="EMBL" id="SPY48289.1"/>
    </source>
</evidence>
<evidence type="ECO:0000259" key="11">
    <source>
        <dbReference type="Pfam" id="PF00266"/>
    </source>
</evidence>
<keyword evidence="8" id="KW-0411">Iron-sulfur</keyword>
<dbReference type="Gene3D" id="3.40.640.10">
    <property type="entry name" value="Type I PLP-dependent aspartate aminotransferase-like (Major domain)"/>
    <property type="match status" value="1"/>
</dbReference>
<comment type="similarity">
    <text evidence="2">Belongs to the class-V pyridoxal-phosphate-dependent aminotransferase family. NifS/IscS subfamily.</text>
</comment>
<evidence type="ECO:0000256" key="9">
    <source>
        <dbReference type="ARBA" id="ARBA00050776"/>
    </source>
</evidence>
<dbReference type="InterPro" id="IPR016454">
    <property type="entry name" value="Cysteine_dSase"/>
</dbReference>
<dbReference type="RefSeq" id="WP_172605469.1">
    <property type="nucleotide sequence ID" value="NZ_CP068103.1"/>
</dbReference>
<feature type="domain" description="Aminotransferase class V" evidence="11">
    <location>
        <begin position="2"/>
        <end position="360"/>
    </location>
</feature>
<protein>
    <recommendedName>
        <fullName evidence="3">cysteine desulfurase</fullName>
        <ecNumber evidence="3">2.8.1.7</ecNumber>
    </recommendedName>
</protein>
<dbReference type="PROSITE" id="PS00595">
    <property type="entry name" value="AA_TRANSFER_CLASS_5"/>
    <property type="match status" value="1"/>
</dbReference>
<keyword evidence="4 12" id="KW-0808">Transferase</keyword>
<accession>A0A2X1Y082</accession>
<evidence type="ECO:0000313" key="13">
    <source>
        <dbReference type="Proteomes" id="UP000250070"/>
    </source>
</evidence>
<dbReference type="InterPro" id="IPR000192">
    <property type="entry name" value="Aminotrans_V_dom"/>
</dbReference>
<keyword evidence="6" id="KW-0663">Pyridoxal phosphate</keyword>